<dbReference type="PROSITE" id="PS50172">
    <property type="entry name" value="BRCT"/>
    <property type="match status" value="1"/>
</dbReference>
<dbReference type="Proteomes" id="UP001491310">
    <property type="component" value="Unassembled WGS sequence"/>
</dbReference>
<dbReference type="PANTHER" id="PTHR13561:SF20">
    <property type="entry name" value="DNA TOPOISOMERASE 2-BINDING PROTEIN 1"/>
    <property type="match status" value="1"/>
</dbReference>
<dbReference type="EMBL" id="JALJOT010000008">
    <property type="protein sequence ID" value="KAK9908407.1"/>
    <property type="molecule type" value="Genomic_DNA"/>
</dbReference>
<comment type="caution">
    <text evidence="3">The sequence shown here is derived from an EMBL/GenBank/DDBJ whole genome shotgun (WGS) entry which is preliminary data.</text>
</comment>
<keyword evidence="1" id="KW-0677">Repeat</keyword>
<organism evidence="3 4">
    <name type="scientific">Coccomyxa subellipsoidea</name>
    <dbReference type="NCBI Taxonomy" id="248742"/>
    <lineage>
        <taxon>Eukaryota</taxon>
        <taxon>Viridiplantae</taxon>
        <taxon>Chlorophyta</taxon>
        <taxon>core chlorophytes</taxon>
        <taxon>Trebouxiophyceae</taxon>
        <taxon>Trebouxiophyceae incertae sedis</taxon>
        <taxon>Coccomyxaceae</taxon>
        <taxon>Coccomyxa</taxon>
    </lineage>
</organism>
<dbReference type="InterPro" id="IPR059215">
    <property type="entry name" value="BRCT2_TopBP1-like"/>
</dbReference>
<dbReference type="SUPFAM" id="SSF52113">
    <property type="entry name" value="BRCT domain"/>
    <property type="match status" value="1"/>
</dbReference>
<reference evidence="3 4" key="1">
    <citation type="journal article" date="2024" name="Nat. Commun.">
        <title>Phylogenomics reveals the evolutionary origins of lichenization in chlorophyte algae.</title>
        <authorList>
            <person name="Puginier C."/>
            <person name="Libourel C."/>
            <person name="Otte J."/>
            <person name="Skaloud P."/>
            <person name="Haon M."/>
            <person name="Grisel S."/>
            <person name="Petersen M."/>
            <person name="Berrin J.G."/>
            <person name="Delaux P.M."/>
            <person name="Dal Grande F."/>
            <person name="Keller J."/>
        </authorList>
    </citation>
    <scope>NUCLEOTIDE SEQUENCE [LARGE SCALE GENOMIC DNA]</scope>
    <source>
        <strain evidence="3 4">SAG 216-7</strain>
    </source>
</reference>
<dbReference type="PANTHER" id="PTHR13561">
    <property type="entry name" value="DNA REPLICATION REGULATOR DPB11-RELATED"/>
    <property type="match status" value="1"/>
</dbReference>
<feature type="domain" description="BRCT" evidence="2">
    <location>
        <begin position="1"/>
        <end position="95"/>
    </location>
</feature>
<accession>A0ABR2YMY9</accession>
<evidence type="ECO:0000313" key="3">
    <source>
        <dbReference type="EMBL" id="KAK9908407.1"/>
    </source>
</evidence>
<dbReference type="CDD" id="cd17731">
    <property type="entry name" value="BRCT_TopBP1_rpt2_like"/>
    <property type="match status" value="1"/>
</dbReference>
<keyword evidence="4" id="KW-1185">Reference proteome</keyword>
<dbReference type="Gene3D" id="3.40.50.10190">
    <property type="entry name" value="BRCT domain"/>
    <property type="match status" value="1"/>
</dbReference>
<name>A0ABR2YMY9_9CHLO</name>
<gene>
    <name evidence="3" type="ORF">WJX75_007456</name>
</gene>
<evidence type="ECO:0000259" key="2">
    <source>
        <dbReference type="PROSITE" id="PS50172"/>
    </source>
</evidence>
<dbReference type="SMART" id="SM00292">
    <property type="entry name" value="BRCT"/>
    <property type="match status" value="1"/>
</dbReference>
<evidence type="ECO:0000256" key="1">
    <source>
        <dbReference type="ARBA" id="ARBA00022737"/>
    </source>
</evidence>
<dbReference type="Pfam" id="PF00533">
    <property type="entry name" value="BRCT"/>
    <property type="match status" value="1"/>
</dbReference>
<sequence>MSWAENIVVSVSGLSRSERNFVGNVVEKAGGRYTPSLSRRCTHLVVSHAADTATSKKLALALHNKAKWGTHIVFPDWITACAESRTRLPEQDFAAHW</sequence>
<protein>
    <recommendedName>
        <fullName evidence="2">BRCT domain-containing protein</fullName>
    </recommendedName>
</protein>
<dbReference type="InterPro" id="IPR036420">
    <property type="entry name" value="BRCT_dom_sf"/>
</dbReference>
<evidence type="ECO:0000313" key="4">
    <source>
        <dbReference type="Proteomes" id="UP001491310"/>
    </source>
</evidence>
<dbReference type="InterPro" id="IPR001357">
    <property type="entry name" value="BRCT_dom"/>
</dbReference>
<proteinExistence type="predicted"/>